<proteinExistence type="predicted"/>
<reference evidence="1" key="1">
    <citation type="submission" date="2023-04" db="EMBL/GenBank/DDBJ databases">
        <title>A chromosome-level genome assembly of the parasitoid wasp Eretmocerus hayati.</title>
        <authorList>
            <person name="Zhong Y."/>
            <person name="Liu S."/>
            <person name="Liu Y."/>
        </authorList>
    </citation>
    <scope>NUCLEOTIDE SEQUENCE</scope>
    <source>
        <strain evidence="1">ZJU_SS_LIU_2023</strain>
    </source>
</reference>
<protein>
    <submittedName>
        <fullName evidence="1">Uncharacterized protein</fullName>
    </submittedName>
</protein>
<gene>
    <name evidence="1" type="ORF">QAD02_017833</name>
</gene>
<sequence length="1034" mass="116856">MFRSRSWFGGGLWRPKNPHSLEHLKYLYNVLSKNQTVSENNRGLLVETLRSIAEILIWGDQNDSSVFDFFLEKNMLSFFLRIMKQKCGSYVCVQLLQTLNILFENIRNETSLYYLLSNNHVNSIIVHKFDFSDEEVMAYYISFLKTLSLKLNAHTIHFFYNEVNEHTNDFPLYTEAIKFFNHSEGMVRIAVRTLTLNVYRVEDASMLTFIRDRTAAPYFSNLVWFIGNHIIELDTCVRNDADHQSQNRLADLVAEHLDHLHYLNDILCLNIEDLNKVLSEHLLHKLLVPLYVYSLTRRKDIFYQNHEDRKFVSTVVALFLLSQVFLIISHGPLVRTLAAVIIKSNLDIIRNGTSKVLEEYEKTICNEMVAFVPPKESLEKSLENLEDLQSNLKLDDVEEENECNEDPKTNKPPEKSGESCGSDLTKCAELEEASKHDELSDKKNVVIEEEVVTESAEEIKYLSVTDEEKEQRLALESPLASDEKENDVHQESLANKPFLETILNSLSCTENDYAALFTLCLLYALANNQGVHPETLGLVLTPSRDSNKNYYRQILIDRIIHIISLSCQTNAKVRLVTLELAIKLLIQLVISESGSLLQDCHLAAIEGAKEQSTALLRNFYKSEDIFLDMFEDEYSEIRKKPLKVEWLMMDSNVLLPPTGTPMTGIEFSKRLPCGEVERARRAIRVFFLIRELSLTLYNESENQLPLTNPGSCVQVNNVLDLNNSDLIACTVIWKDGQKIRRFLVIDVIQLILVEPDTRKLGWGVAKFVGFLQDIEVVGDKDDSRCLHLTIHKPLSSGASNRVPLLSAKFIFDDHIRCMAAKQRLTKGRIKARQKKMSQIARLLDIPTSAPHCSTPPNYAVMGLRNDRSAGRGQQRLSRDQQQQQRLFTVNKVPGFAAQMRRGDSLGSRPTSSGNSRRTETTSGGPSSGSSTFPCPRSEEIPLEDMRLRKSSLTSSTQSGSSTASASEPQPPVPSTSREQSQQAHSTDEIDSGGDGSPGAGGKRSEETSFTEAQPSGSTSVSAQLQRRKGKVETV</sequence>
<evidence type="ECO:0000313" key="1">
    <source>
        <dbReference type="EMBL" id="KAJ8682041.1"/>
    </source>
</evidence>
<dbReference type="Proteomes" id="UP001239111">
    <property type="component" value="Chromosome 1"/>
</dbReference>
<keyword evidence="2" id="KW-1185">Reference proteome</keyword>
<evidence type="ECO:0000313" key="2">
    <source>
        <dbReference type="Proteomes" id="UP001239111"/>
    </source>
</evidence>
<dbReference type="EMBL" id="CM056741">
    <property type="protein sequence ID" value="KAJ8682041.1"/>
    <property type="molecule type" value="Genomic_DNA"/>
</dbReference>
<accession>A0ACC2PEZ2</accession>
<organism evidence="1 2">
    <name type="scientific">Eretmocerus hayati</name>
    <dbReference type="NCBI Taxonomy" id="131215"/>
    <lineage>
        <taxon>Eukaryota</taxon>
        <taxon>Metazoa</taxon>
        <taxon>Ecdysozoa</taxon>
        <taxon>Arthropoda</taxon>
        <taxon>Hexapoda</taxon>
        <taxon>Insecta</taxon>
        <taxon>Pterygota</taxon>
        <taxon>Neoptera</taxon>
        <taxon>Endopterygota</taxon>
        <taxon>Hymenoptera</taxon>
        <taxon>Apocrita</taxon>
        <taxon>Proctotrupomorpha</taxon>
        <taxon>Chalcidoidea</taxon>
        <taxon>Aphelinidae</taxon>
        <taxon>Aphelininae</taxon>
        <taxon>Eretmocerus</taxon>
    </lineage>
</organism>
<comment type="caution">
    <text evidence="1">The sequence shown here is derived from an EMBL/GenBank/DDBJ whole genome shotgun (WGS) entry which is preliminary data.</text>
</comment>
<name>A0ACC2PEZ2_9HYME</name>